<name>A0ABC9U0A6_CLOSY</name>
<organism evidence="1 2">
    <name type="scientific">[Clostridium] symbiosum ATCC 14940</name>
    <dbReference type="NCBI Taxonomy" id="411472"/>
    <lineage>
        <taxon>Bacteria</taxon>
        <taxon>Bacillati</taxon>
        <taxon>Bacillota</taxon>
        <taxon>Clostridia</taxon>
        <taxon>Lachnospirales</taxon>
        <taxon>Lachnospiraceae</taxon>
        <taxon>Otoolea</taxon>
    </lineage>
</organism>
<evidence type="ECO:0000313" key="1">
    <source>
        <dbReference type="EMBL" id="ERI78659.1"/>
    </source>
</evidence>
<proteinExistence type="predicted"/>
<dbReference type="Proteomes" id="UP000016491">
    <property type="component" value="Unassembled WGS sequence"/>
</dbReference>
<gene>
    <name evidence="1" type="ORF">CLOSYM_01395</name>
</gene>
<accession>A0ABC9U0A6</accession>
<comment type="caution">
    <text evidence="1">The sequence shown here is derived from an EMBL/GenBank/DDBJ whole genome shotgun (WGS) entry which is preliminary data.</text>
</comment>
<evidence type="ECO:0000313" key="2">
    <source>
        <dbReference type="Proteomes" id="UP000016491"/>
    </source>
</evidence>
<dbReference type="EMBL" id="AWSU01000113">
    <property type="protein sequence ID" value="ERI78659.1"/>
    <property type="molecule type" value="Genomic_DNA"/>
</dbReference>
<sequence length="52" mass="5979">MDNQKSVIHIHNPGRQGHRRETALFDLSVHLDAFYYSQHAAFGRCVNNKAIN</sequence>
<reference evidence="1 2" key="1">
    <citation type="submission" date="2013-07" db="EMBL/GenBank/DDBJ databases">
        <authorList>
            <person name="Weinstock G."/>
            <person name="Sodergren E."/>
            <person name="Wylie T."/>
            <person name="Fulton L."/>
            <person name="Fulton R."/>
            <person name="Fronick C."/>
            <person name="O'Laughlin M."/>
            <person name="Godfrey J."/>
            <person name="Miner T."/>
            <person name="Herter B."/>
            <person name="Appelbaum E."/>
            <person name="Cordes M."/>
            <person name="Lek S."/>
            <person name="Wollam A."/>
            <person name="Pepin K.H."/>
            <person name="Palsikar V.B."/>
            <person name="Mitreva M."/>
            <person name="Wilson R.K."/>
        </authorList>
    </citation>
    <scope>NUCLEOTIDE SEQUENCE [LARGE SCALE GENOMIC DNA]</scope>
    <source>
        <strain evidence="1 2">ATCC 14940</strain>
    </source>
</reference>
<dbReference type="AlphaFoldDB" id="A0ABC9U0A6"/>
<protein>
    <submittedName>
        <fullName evidence="1">Uncharacterized protein</fullName>
    </submittedName>
</protein>